<evidence type="ECO:0000313" key="1">
    <source>
        <dbReference type="Proteomes" id="UP000887580"/>
    </source>
</evidence>
<protein>
    <submittedName>
        <fullName evidence="2">Post-GPI attachment to proteins factor 2</fullName>
    </submittedName>
</protein>
<name>A0AC35GRX8_9BILA</name>
<reference evidence="2" key="1">
    <citation type="submission" date="2022-11" db="UniProtKB">
        <authorList>
            <consortium name="WormBaseParasite"/>
        </authorList>
    </citation>
    <scope>IDENTIFICATION</scope>
</reference>
<sequence>MTISDNTIQPYPSTIPVAITFDDKKVPEIIPQKPEGRIRIRTLCFLGALLPGLGCYFCIAYTYLFQFDRVLNFTSSHCPNVKSPFPPVSYSIGVWEPQKFIWLLVLCVHIPPRLFFAMVYKCQYRLGRSIHQKEEWFPGVARAHMRFLFLEPLGLIIVSVVDIDSHFFIHSFGYALWLISFNFNMLLNTILHHYSGFRDLHDYHDTTFQLKRLMFLIGCPVSISTAVTYLTYAVYCFNFSDFTEDFYNSYAAFSIAEYIMVGFNSAFYFLIIWEMGESHIDLTVGNIKPTLMDA</sequence>
<dbReference type="WBParaSite" id="PS1159_v2.g8025.t1">
    <property type="protein sequence ID" value="PS1159_v2.g8025.t1"/>
    <property type="gene ID" value="PS1159_v2.g8025"/>
</dbReference>
<dbReference type="Proteomes" id="UP000887580">
    <property type="component" value="Unplaced"/>
</dbReference>
<accession>A0AC35GRX8</accession>
<proteinExistence type="predicted"/>
<organism evidence="1 2">
    <name type="scientific">Panagrolaimus sp. PS1159</name>
    <dbReference type="NCBI Taxonomy" id="55785"/>
    <lineage>
        <taxon>Eukaryota</taxon>
        <taxon>Metazoa</taxon>
        <taxon>Ecdysozoa</taxon>
        <taxon>Nematoda</taxon>
        <taxon>Chromadorea</taxon>
        <taxon>Rhabditida</taxon>
        <taxon>Tylenchina</taxon>
        <taxon>Panagrolaimomorpha</taxon>
        <taxon>Panagrolaimoidea</taxon>
        <taxon>Panagrolaimidae</taxon>
        <taxon>Panagrolaimus</taxon>
    </lineage>
</organism>
<evidence type="ECO:0000313" key="2">
    <source>
        <dbReference type="WBParaSite" id="PS1159_v2.g8025.t1"/>
    </source>
</evidence>